<evidence type="ECO:0000256" key="2">
    <source>
        <dbReference type="SAM" id="MobiDB-lite"/>
    </source>
</evidence>
<feature type="region of interest" description="Disordered" evidence="2">
    <location>
        <begin position="170"/>
        <end position="200"/>
    </location>
</feature>
<protein>
    <submittedName>
        <fullName evidence="3">RNA-binding protein Luc7-like 1</fullName>
    </submittedName>
</protein>
<dbReference type="InterPro" id="IPR004882">
    <property type="entry name" value="Luc7-rel"/>
</dbReference>
<dbReference type="AlphaFoldDB" id="A0AA35TUB3"/>
<name>A0AA35TUB3_GEOBA</name>
<evidence type="ECO:0000313" key="4">
    <source>
        <dbReference type="Proteomes" id="UP001174909"/>
    </source>
</evidence>
<keyword evidence="4" id="KW-1185">Reference proteome</keyword>
<evidence type="ECO:0000256" key="1">
    <source>
        <dbReference type="ARBA" id="ARBA00005655"/>
    </source>
</evidence>
<dbReference type="Pfam" id="PF03194">
    <property type="entry name" value="LUC7"/>
    <property type="match status" value="1"/>
</dbReference>
<comment type="caution">
    <text evidence="3">The sequence shown here is derived from an EMBL/GenBank/DDBJ whole genome shotgun (WGS) entry which is preliminary data.</text>
</comment>
<dbReference type="PANTHER" id="PTHR12375">
    <property type="entry name" value="RNA-BINDING PROTEIN LUC7-RELATED"/>
    <property type="match status" value="1"/>
</dbReference>
<accession>A0AA35TUB3</accession>
<gene>
    <name evidence="3" type="ORF">GBAR_LOCUS29102</name>
</gene>
<dbReference type="EMBL" id="CASHTH010004078">
    <property type="protein sequence ID" value="CAI8053212.1"/>
    <property type="molecule type" value="Genomic_DNA"/>
</dbReference>
<comment type="similarity">
    <text evidence="1">Belongs to the Luc7 family.</text>
</comment>
<dbReference type="GO" id="GO:0006376">
    <property type="term" value="P:mRNA splice site recognition"/>
    <property type="evidence" value="ECO:0007669"/>
    <property type="project" value="InterPro"/>
</dbReference>
<proteinExistence type="inferred from homology"/>
<dbReference type="Proteomes" id="UP001174909">
    <property type="component" value="Unassembled WGS sequence"/>
</dbReference>
<dbReference type="GO" id="GO:0005685">
    <property type="term" value="C:U1 snRNP"/>
    <property type="evidence" value="ECO:0007669"/>
    <property type="project" value="InterPro"/>
</dbReference>
<evidence type="ECO:0000313" key="3">
    <source>
        <dbReference type="EMBL" id="CAI8053212.1"/>
    </source>
</evidence>
<organism evidence="3 4">
    <name type="scientific">Geodia barretti</name>
    <name type="common">Barrett's horny sponge</name>
    <dbReference type="NCBI Taxonomy" id="519541"/>
    <lineage>
        <taxon>Eukaryota</taxon>
        <taxon>Metazoa</taxon>
        <taxon>Porifera</taxon>
        <taxon>Demospongiae</taxon>
        <taxon>Heteroscleromorpha</taxon>
        <taxon>Tetractinellida</taxon>
        <taxon>Astrophorina</taxon>
        <taxon>Geodiidae</taxon>
        <taxon>Geodia</taxon>
    </lineage>
</organism>
<dbReference type="GO" id="GO:0003729">
    <property type="term" value="F:mRNA binding"/>
    <property type="evidence" value="ECO:0007669"/>
    <property type="project" value="InterPro"/>
</dbReference>
<reference evidence="3" key="1">
    <citation type="submission" date="2023-03" db="EMBL/GenBank/DDBJ databases">
        <authorList>
            <person name="Steffen K."/>
            <person name="Cardenas P."/>
        </authorList>
    </citation>
    <scope>NUCLEOTIDE SEQUENCE</scope>
</reference>
<sequence length="245" mass="28876">MKEEFENASKARDYRFEEEVLEYLKAFLADNDRKIEANRKRLDVTEDNPEMEAKSQEIHELAVQIGEKVSKAEAMGAEGNVDGSLQLLKEVEEIKLKKKQAEDEYHALIPRHAVQQQKLKACEVCGAFLSMYDNDRRLADHFGGKLHIGFVTIREKIALLEKRAKEREEYMKERELERGKEKEREEKEKEKEKEKERDKSRRRFVDITHPQLLMLWDTNIEHTRPCLCTYLEVEHLIVVCETTQG</sequence>